<dbReference type="AlphaFoldDB" id="A0A1R3G0H1"/>
<evidence type="ECO:0000313" key="1">
    <source>
        <dbReference type="EMBL" id="OMO51598.1"/>
    </source>
</evidence>
<dbReference type="Proteomes" id="UP000188268">
    <property type="component" value="Unassembled WGS sequence"/>
</dbReference>
<gene>
    <name evidence="1" type="ORF">CCACVL1_29696</name>
</gene>
<evidence type="ECO:0000313" key="2">
    <source>
        <dbReference type="Proteomes" id="UP000188268"/>
    </source>
</evidence>
<protein>
    <submittedName>
        <fullName evidence="1">Uncharacterized protein</fullName>
    </submittedName>
</protein>
<accession>A0A1R3G0H1</accession>
<keyword evidence="2" id="KW-1185">Reference proteome</keyword>
<reference evidence="1 2" key="1">
    <citation type="submission" date="2013-09" db="EMBL/GenBank/DDBJ databases">
        <title>Corchorus capsularis genome sequencing.</title>
        <authorList>
            <person name="Alam M."/>
            <person name="Haque M.S."/>
            <person name="Islam M.S."/>
            <person name="Emdad E.M."/>
            <person name="Islam M.M."/>
            <person name="Ahmed B."/>
            <person name="Halim A."/>
            <person name="Hossen Q.M.M."/>
            <person name="Hossain M.Z."/>
            <person name="Ahmed R."/>
            <person name="Khan M.M."/>
            <person name="Islam R."/>
            <person name="Rashid M.M."/>
            <person name="Khan S.A."/>
            <person name="Rahman M.S."/>
            <person name="Alam M."/>
        </authorList>
    </citation>
    <scope>NUCLEOTIDE SEQUENCE [LARGE SCALE GENOMIC DNA]</scope>
    <source>
        <strain evidence="2">cv. CVL-1</strain>
        <tissue evidence="1">Whole seedling</tissue>
    </source>
</reference>
<proteinExistence type="predicted"/>
<sequence length="50" mass="5432">DLKLTSKRIIAEMSDLSDVIYAIHAEITVGTNPVDTRLGVLVRGGAPIRR</sequence>
<dbReference type="Gramene" id="OMO51598">
    <property type="protein sequence ID" value="OMO51598"/>
    <property type="gene ID" value="CCACVL1_29696"/>
</dbReference>
<feature type="non-terminal residue" evidence="1">
    <location>
        <position position="1"/>
    </location>
</feature>
<dbReference type="EMBL" id="AWWV01015759">
    <property type="protein sequence ID" value="OMO51598.1"/>
    <property type="molecule type" value="Genomic_DNA"/>
</dbReference>
<comment type="caution">
    <text evidence="1">The sequence shown here is derived from an EMBL/GenBank/DDBJ whole genome shotgun (WGS) entry which is preliminary data.</text>
</comment>
<organism evidence="1 2">
    <name type="scientific">Corchorus capsularis</name>
    <name type="common">Jute</name>
    <dbReference type="NCBI Taxonomy" id="210143"/>
    <lineage>
        <taxon>Eukaryota</taxon>
        <taxon>Viridiplantae</taxon>
        <taxon>Streptophyta</taxon>
        <taxon>Embryophyta</taxon>
        <taxon>Tracheophyta</taxon>
        <taxon>Spermatophyta</taxon>
        <taxon>Magnoliopsida</taxon>
        <taxon>eudicotyledons</taxon>
        <taxon>Gunneridae</taxon>
        <taxon>Pentapetalae</taxon>
        <taxon>rosids</taxon>
        <taxon>malvids</taxon>
        <taxon>Malvales</taxon>
        <taxon>Malvaceae</taxon>
        <taxon>Grewioideae</taxon>
        <taxon>Apeibeae</taxon>
        <taxon>Corchorus</taxon>
    </lineage>
</organism>
<name>A0A1R3G0H1_COCAP</name>